<dbReference type="EMBL" id="LDYI01000123">
    <property type="protein sequence ID" value="KPO08878.1"/>
    <property type="molecule type" value="Genomic_DNA"/>
</dbReference>
<dbReference type="PATRIC" id="fig|562.7813.peg.1568"/>
<dbReference type="Pfam" id="PF11985">
    <property type="entry name" value="Phage_Mu_Gp27"/>
    <property type="match status" value="1"/>
</dbReference>
<comment type="caution">
    <text evidence="1">The sequence shown here is derived from an EMBL/GenBank/DDBJ whole genome shotgun (WGS) entry which is preliminary data.</text>
</comment>
<gene>
    <name evidence="1" type="ORF">ACU57_18670</name>
</gene>
<reference evidence="1 2" key="1">
    <citation type="journal article" date="2015" name="Front. Microbiol.">
        <title>Genetic determinants of heat resistance in Escherichia coli.</title>
        <authorList>
            <person name="Mercer R.G."/>
            <person name="Zheng J."/>
            <person name="Garcia-Hernandez R."/>
            <person name="Ruan L."/>
            <person name="Ganzle M.G."/>
            <person name="McMullen L.M."/>
        </authorList>
    </citation>
    <scope>NUCLEOTIDE SEQUENCE [LARGE SCALE GENOMIC DNA]</scope>
    <source>
        <strain evidence="1 2">AW1.3</strain>
    </source>
</reference>
<organism evidence="1 2">
    <name type="scientific">Escherichia coli</name>
    <dbReference type="NCBI Taxonomy" id="562"/>
    <lineage>
        <taxon>Bacteria</taxon>
        <taxon>Pseudomonadati</taxon>
        <taxon>Pseudomonadota</taxon>
        <taxon>Gammaproteobacteria</taxon>
        <taxon>Enterobacterales</taxon>
        <taxon>Enterobacteriaceae</taxon>
        <taxon>Escherichia</taxon>
    </lineage>
</organism>
<evidence type="ECO:0000313" key="2">
    <source>
        <dbReference type="Proteomes" id="UP000050556"/>
    </source>
</evidence>
<accession>A0A0P7N9L3</accession>
<proteinExistence type="predicted"/>
<name>A0A0P7N9L3_ECOLX</name>
<dbReference type="Proteomes" id="UP000050556">
    <property type="component" value="Unassembled WGS sequence"/>
</dbReference>
<sequence>MARPQTVNQLPDPIKKELNKKLTESSFSGYVQLTEWLNSLGYPVSKSSLHRYAERRRLSLIAGSDAPGATANIVDIKLRCLEIASLCLKTDEKLPTDEVTKHAENLMGWLYDQK</sequence>
<dbReference type="RefSeq" id="WP_016242203.1">
    <property type="nucleotide sequence ID" value="NZ_CAJSLR010000012.1"/>
</dbReference>
<evidence type="ECO:0000313" key="1">
    <source>
        <dbReference type="EMBL" id="KPO08878.1"/>
    </source>
</evidence>
<dbReference type="AlphaFoldDB" id="A0A0P7N9L3"/>
<dbReference type="InterPro" id="IPR021874">
    <property type="entry name" value="Phage_Mu_Gp27"/>
</dbReference>
<protein>
    <submittedName>
        <fullName evidence="1">Uncharacterized protein</fullName>
    </submittedName>
</protein>